<dbReference type="FunFam" id="3.40.50.300:FF:000285">
    <property type="entry name" value="Sporulation initiation inhibitor Soj"/>
    <property type="match status" value="1"/>
</dbReference>
<dbReference type="PANTHER" id="PTHR13696:SF99">
    <property type="entry name" value="COBYRINIC ACID AC-DIAMIDE SYNTHASE"/>
    <property type="match status" value="1"/>
</dbReference>
<dbReference type="Gene3D" id="3.40.50.300">
    <property type="entry name" value="P-loop containing nucleotide triphosphate hydrolases"/>
    <property type="match status" value="1"/>
</dbReference>
<dbReference type="InterPro" id="IPR050678">
    <property type="entry name" value="DNA_Partitioning_ATPase"/>
</dbReference>
<dbReference type="PANTHER" id="PTHR13696">
    <property type="entry name" value="P-LOOP CONTAINING NUCLEOSIDE TRIPHOSPHATE HYDROLASE"/>
    <property type="match status" value="1"/>
</dbReference>
<sequence length="257" mass="28650">MEQRKTRIISITNQKGGVGKTTTAINLAYGLALLNITTLLIDLDPQANASLTFLDIHREVCNIYDVLLDSKIQMKDVIHSTASDTLFLIPSRISLAKLESKLIGEIDAYYRLKEKIKEIKDGYDYIIIDTPPALGLLTVNALVASDYILIPVQASYFALEGTDDLLETIEKVKALANPSLNIIGILITLFDKRTTLSKDIYKQLKNVFGSLVFQSKISKSIRLEESPAYKESIFTFAPKSSGAEEYMQLAKEVLKRV</sequence>
<gene>
    <name evidence="2" type="ORF">A2Y62_00260</name>
</gene>
<dbReference type="EMBL" id="MFGW01000098">
    <property type="protein sequence ID" value="OGF66075.1"/>
    <property type="molecule type" value="Genomic_DNA"/>
</dbReference>
<dbReference type="Pfam" id="PF13614">
    <property type="entry name" value="AAA_31"/>
    <property type="match status" value="1"/>
</dbReference>
<dbReference type="AlphaFoldDB" id="A0A1F5VRI4"/>
<dbReference type="InterPro" id="IPR027417">
    <property type="entry name" value="P-loop_NTPase"/>
</dbReference>
<evidence type="ECO:0000259" key="1">
    <source>
        <dbReference type="Pfam" id="PF13614"/>
    </source>
</evidence>
<dbReference type="PIRSF" id="PIRSF009320">
    <property type="entry name" value="Nuc_binding_HP_1000"/>
    <property type="match status" value="1"/>
</dbReference>
<reference evidence="2 3" key="1">
    <citation type="journal article" date="2016" name="Nat. Commun.">
        <title>Thousands of microbial genomes shed light on interconnected biogeochemical processes in an aquifer system.</title>
        <authorList>
            <person name="Anantharaman K."/>
            <person name="Brown C.T."/>
            <person name="Hug L.A."/>
            <person name="Sharon I."/>
            <person name="Castelle C.J."/>
            <person name="Probst A.J."/>
            <person name="Thomas B.C."/>
            <person name="Singh A."/>
            <person name="Wilkins M.J."/>
            <person name="Karaoz U."/>
            <person name="Brodie E.L."/>
            <person name="Williams K.H."/>
            <person name="Hubbard S.S."/>
            <person name="Banfield J.F."/>
        </authorList>
    </citation>
    <scope>NUCLEOTIDE SEQUENCE [LARGE SCALE GENOMIC DNA]</scope>
</reference>
<protein>
    <submittedName>
        <fullName evidence="2">Chromosome partitioning protein</fullName>
    </submittedName>
</protein>
<dbReference type="STRING" id="1817863.A2Y62_00260"/>
<dbReference type="CDD" id="cd02042">
    <property type="entry name" value="ParAB_family"/>
    <property type="match status" value="1"/>
</dbReference>
<dbReference type="Proteomes" id="UP000178943">
    <property type="component" value="Unassembled WGS sequence"/>
</dbReference>
<proteinExistence type="predicted"/>
<accession>A0A1F5VRI4</accession>
<comment type="caution">
    <text evidence="2">The sequence shown here is derived from an EMBL/GenBank/DDBJ whole genome shotgun (WGS) entry which is preliminary data.</text>
</comment>
<feature type="domain" description="AAA" evidence="1">
    <location>
        <begin position="7"/>
        <end position="182"/>
    </location>
</feature>
<evidence type="ECO:0000313" key="3">
    <source>
        <dbReference type="Proteomes" id="UP000178943"/>
    </source>
</evidence>
<evidence type="ECO:0000313" key="2">
    <source>
        <dbReference type="EMBL" id="OGF66075.1"/>
    </source>
</evidence>
<dbReference type="InterPro" id="IPR025669">
    <property type="entry name" value="AAA_dom"/>
</dbReference>
<dbReference type="SUPFAM" id="SSF52540">
    <property type="entry name" value="P-loop containing nucleoside triphosphate hydrolases"/>
    <property type="match status" value="1"/>
</dbReference>
<name>A0A1F5VRI4_9BACT</name>
<organism evidence="2 3">
    <name type="scientific">Candidatus Fischerbacteria bacterium RBG_13_37_8</name>
    <dbReference type="NCBI Taxonomy" id="1817863"/>
    <lineage>
        <taxon>Bacteria</taxon>
        <taxon>Candidatus Fischeribacteriota</taxon>
    </lineage>
</organism>